<reference evidence="1 2" key="1">
    <citation type="submission" date="2018-01" db="EMBL/GenBank/DDBJ databases">
        <title>Draft genome sequence of Jishengella endophytica.</title>
        <authorList>
            <person name="Sahin N."/>
            <person name="Ay H."/>
            <person name="Saygin H."/>
        </authorList>
    </citation>
    <scope>NUCLEOTIDE SEQUENCE [LARGE SCALE GENOMIC DNA]</scope>
    <source>
        <strain evidence="1 2">DSM 45430</strain>
    </source>
</reference>
<dbReference type="PANTHER" id="PTHR42866">
    <property type="entry name" value="3-DEOXY-MANNO-OCTULOSONATE CYTIDYLYLTRANSFERASE"/>
    <property type="match status" value="1"/>
</dbReference>
<keyword evidence="1" id="KW-0548">Nucleotidyltransferase</keyword>
<protein>
    <submittedName>
        <fullName evidence="1">Acylneuraminate cytidylyltransferase</fullName>
    </submittedName>
</protein>
<dbReference type="GO" id="GO:0016779">
    <property type="term" value="F:nucleotidyltransferase activity"/>
    <property type="evidence" value="ECO:0007669"/>
    <property type="project" value="UniProtKB-KW"/>
</dbReference>
<dbReference type="PANTHER" id="PTHR42866:SF1">
    <property type="entry name" value="SPORE COAT POLYSACCHARIDE BIOSYNTHESIS PROTEIN SPSF"/>
    <property type="match status" value="1"/>
</dbReference>
<dbReference type="Pfam" id="PF02348">
    <property type="entry name" value="CTP_transf_3"/>
    <property type="match status" value="1"/>
</dbReference>
<proteinExistence type="predicted"/>
<dbReference type="OrthoDB" id="9801052at2"/>
<dbReference type="Gene3D" id="3.90.550.10">
    <property type="entry name" value="Spore Coat Polysaccharide Biosynthesis Protein SpsA, Chain A"/>
    <property type="match status" value="1"/>
</dbReference>
<dbReference type="GO" id="GO:0005829">
    <property type="term" value="C:cytosol"/>
    <property type="evidence" value="ECO:0007669"/>
    <property type="project" value="TreeGrafter"/>
</dbReference>
<gene>
    <name evidence="1" type="ORF">C1I93_19240</name>
</gene>
<dbReference type="Proteomes" id="UP000248627">
    <property type="component" value="Unassembled WGS sequence"/>
</dbReference>
<dbReference type="CDD" id="cd02518">
    <property type="entry name" value="GT2_SpsF"/>
    <property type="match status" value="1"/>
</dbReference>
<dbReference type="AlphaFoldDB" id="A0A2W2CW34"/>
<keyword evidence="1" id="KW-0808">Transferase</keyword>
<organism evidence="1 2">
    <name type="scientific">Micromonospora endophytica</name>
    <dbReference type="NCBI Taxonomy" id="515350"/>
    <lineage>
        <taxon>Bacteria</taxon>
        <taxon>Bacillati</taxon>
        <taxon>Actinomycetota</taxon>
        <taxon>Actinomycetes</taxon>
        <taxon>Micromonosporales</taxon>
        <taxon>Micromonosporaceae</taxon>
        <taxon>Micromonospora</taxon>
    </lineage>
</organism>
<dbReference type="InterPro" id="IPR029044">
    <property type="entry name" value="Nucleotide-diphossugar_trans"/>
</dbReference>
<keyword evidence="2" id="KW-1185">Reference proteome</keyword>
<accession>A0A2W2CW34</accession>
<dbReference type="SUPFAM" id="SSF53448">
    <property type="entry name" value="Nucleotide-diphospho-sugar transferases"/>
    <property type="match status" value="1"/>
</dbReference>
<sequence>MNQRIVGIVQARMGSSRLPGKVLRPLAGRSVLGRVIRAAQDSGVLADLVVATSTDPGDDAVVAECDRLGVAWHRGPVDDVLTRFVGALDAHPADAVMRFTADCPLLDPEIVTLVAGVYRAVPGLDYASTSIARTLPRGLDVEIIRAGTLRTVQRLATGHHRVHVTSYAYAHPELFRVLGVTLTPDRSPLRLTLDTERDWQLVHAVVEHFGDVSVPLAKLADWLDARPALRALNADERQKRLEES</sequence>
<comment type="caution">
    <text evidence="1">The sequence shown here is derived from an EMBL/GenBank/DDBJ whole genome shotgun (WGS) entry which is preliminary data.</text>
</comment>
<evidence type="ECO:0000313" key="2">
    <source>
        <dbReference type="Proteomes" id="UP000248627"/>
    </source>
</evidence>
<evidence type="ECO:0000313" key="1">
    <source>
        <dbReference type="EMBL" id="PZF92589.1"/>
    </source>
</evidence>
<dbReference type="EMBL" id="POTX01000138">
    <property type="protein sequence ID" value="PZF92589.1"/>
    <property type="molecule type" value="Genomic_DNA"/>
</dbReference>
<dbReference type="InterPro" id="IPR003329">
    <property type="entry name" value="Cytidylyl_trans"/>
</dbReference>
<dbReference type="RefSeq" id="WP_111244692.1">
    <property type="nucleotide sequence ID" value="NZ_POTX01000138.1"/>
</dbReference>
<name>A0A2W2CW34_9ACTN</name>